<accession>A0AAD8Y678</accession>
<dbReference type="GO" id="GO:0004867">
    <property type="term" value="F:serine-type endopeptidase inhibitor activity"/>
    <property type="evidence" value="ECO:0007669"/>
    <property type="project" value="UniProtKB-KW"/>
</dbReference>
<dbReference type="EMBL" id="JATAAI010000018">
    <property type="protein sequence ID" value="KAK1739441.1"/>
    <property type="molecule type" value="Genomic_DNA"/>
</dbReference>
<proteinExistence type="inferred from homology"/>
<keyword evidence="3" id="KW-0722">Serine protease inhibitor</keyword>
<evidence type="ECO:0000256" key="2">
    <source>
        <dbReference type="ARBA" id="ARBA00022690"/>
    </source>
</evidence>
<dbReference type="InterPro" id="IPR036354">
    <property type="entry name" value="Prot_inh_pot1_sf"/>
</dbReference>
<gene>
    <name evidence="4" type="ORF">QTG54_009984</name>
</gene>
<sequence>MTGDEAKAVIEDINPSLQVQIIPEGWMATADHRLDRVRIFVGEDGNVTMEPQRG</sequence>
<name>A0AAD8Y678_9STRA</name>
<organism evidence="4 5">
    <name type="scientific">Skeletonema marinoi</name>
    <dbReference type="NCBI Taxonomy" id="267567"/>
    <lineage>
        <taxon>Eukaryota</taxon>
        <taxon>Sar</taxon>
        <taxon>Stramenopiles</taxon>
        <taxon>Ochrophyta</taxon>
        <taxon>Bacillariophyta</taxon>
        <taxon>Coscinodiscophyceae</taxon>
        <taxon>Thalassiosirophycidae</taxon>
        <taxon>Thalassiosirales</taxon>
        <taxon>Skeletonemataceae</taxon>
        <taxon>Skeletonema</taxon>
        <taxon>Skeletonema marinoi-dohrnii complex</taxon>
    </lineage>
</organism>
<evidence type="ECO:0000313" key="4">
    <source>
        <dbReference type="EMBL" id="KAK1739441.1"/>
    </source>
</evidence>
<evidence type="ECO:0000256" key="3">
    <source>
        <dbReference type="ARBA" id="ARBA00022900"/>
    </source>
</evidence>
<dbReference type="InterPro" id="IPR000864">
    <property type="entry name" value="Prot_inh_pot1"/>
</dbReference>
<dbReference type="Gene3D" id="3.30.10.10">
    <property type="entry name" value="Trypsin Inhibitor V, subunit A"/>
    <property type="match status" value="1"/>
</dbReference>
<dbReference type="Proteomes" id="UP001224775">
    <property type="component" value="Unassembled WGS sequence"/>
</dbReference>
<evidence type="ECO:0000313" key="5">
    <source>
        <dbReference type="Proteomes" id="UP001224775"/>
    </source>
</evidence>
<dbReference type="AlphaFoldDB" id="A0AAD8Y678"/>
<keyword evidence="5" id="KW-1185">Reference proteome</keyword>
<comment type="similarity">
    <text evidence="1">Belongs to the protease inhibitor I13 (potato type I serine protease inhibitor) family.</text>
</comment>
<evidence type="ECO:0000256" key="1">
    <source>
        <dbReference type="ARBA" id="ARBA00008210"/>
    </source>
</evidence>
<reference evidence="4" key="1">
    <citation type="submission" date="2023-06" db="EMBL/GenBank/DDBJ databases">
        <title>Survivors Of The Sea: Transcriptome response of Skeletonema marinoi to long-term dormancy.</title>
        <authorList>
            <person name="Pinder M.I.M."/>
            <person name="Kourtchenko O."/>
            <person name="Robertson E.K."/>
            <person name="Larsson T."/>
            <person name="Maumus F."/>
            <person name="Osuna-Cruz C.M."/>
            <person name="Vancaester E."/>
            <person name="Stenow R."/>
            <person name="Vandepoele K."/>
            <person name="Ploug H."/>
            <person name="Bruchert V."/>
            <person name="Godhe A."/>
            <person name="Topel M."/>
        </authorList>
    </citation>
    <scope>NUCLEOTIDE SEQUENCE</scope>
    <source>
        <strain evidence="4">R05AC</strain>
    </source>
</reference>
<comment type="caution">
    <text evidence="4">The sequence shown here is derived from an EMBL/GenBank/DDBJ whole genome shotgun (WGS) entry which is preliminary data.</text>
</comment>
<keyword evidence="2" id="KW-0646">Protease inhibitor</keyword>
<dbReference type="Pfam" id="PF00280">
    <property type="entry name" value="potato_inhibit"/>
    <property type="match status" value="1"/>
</dbReference>
<dbReference type="SUPFAM" id="SSF54654">
    <property type="entry name" value="CI-2 family of serine protease inhibitors"/>
    <property type="match status" value="1"/>
</dbReference>
<protein>
    <submittedName>
        <fullName evidence="4">Uncharacterized protein</fullName>
    </submittedName>
</protein>
<dbReference type="GO" id="GO:0009611">
    <property type="term" value="P:response to wounding"/>
    <property type="evidence" value="ECO:0007669"/>
    <property type="project" value="InterPro"/>
</dbReference>